<accession>A0A9W9GSQ8</accession>
<evidence type="ECO:0000256" key="9">
    <source>
        <dbReference type="SAM" id="MobiDB-lite"/>
    </source>
</evidence>
<sequence>MPVSTSSSDTSEYNSDENESLTFYPAFCFKASPTHFAWVKMGAADVHRLRRSPQFVGPNIFFYNNHPIQFVSLVGIIVSRTEVFRRTLLTLDDSSGETIEIVVLQKTTQKPSTEDPDTEGTEQPPTATTAVLSWASFSNLTPTTGLTTTHITSKDRDEIDISSLQPGTLVRVKGTLSTFRQRMQLNLERFWLVGDTNAEMRFLDDRLRFLLRVLSVPWELSDDEVEELRRDAERSDERAVEGRRRAERAVRKREEREERHARAIAKRYKKEEEEREKELRALREDGERVMRRFGFGA</sequence>
<reference evidence="10" key="1">
    <citation type="submission" date="2022-11" db="EMBL/GenBank/DDBJ databases">
        <authorList>
            <person name="Petersen C."/>
        </authorList>
    </citation>
    <scope>NUCLEOTIDE SEQUENCE</scope>
    <source>
        <strain evidence="10">IBT 22155</strain>
    </source>
</reference>
<dbReference type="AlphaFoldDB" id="A0A9W9GSQ8"/>
<dbReference type="OrthoDB" id="77828at2759"/>
<gene>
    <name evidence="10" type="ORF">N7515_005426</name>
</gene>
<evidence type="ECO:0000256" key="6">
    <source>
        <dbReference type="ARBA" id="ARBA00023125"/>
    </source>
</evidence>
<dbReference type="PANTHER" id="PTHR13989:SF33">
    <property type="entry name" value="CST COMPLEX SUBUNIT STN1"/>
    <property type="match status" value="1"/>
</dbReference>
<keyword evidence="7" id="KW-0539">Nucleus</keyword>
<keyword evidence="11" id="KW-1185">Reference proteome</keyword>
<evidence type="ECO:0000256" key="2">
    <source>
        <dbReference type="ARBA" id="ARBA00004574"/>
    </source>
</evidence>
<dbReference type="InterPro" id="IPR012340">
    <property type="entry name" value="NA-bd_OB-fold"/>
</dbReference>
<dbReference type="GO" id="GO:0003677">
    <property type="term" value="F:DNA binding"/>
    <property type="evidence" value="ECO:0007669"/>
    <property type="project" value="UniProtKB-KW"/>
</dbReference>
<organism evidence="10 11">
    <name type="scientific">Penicillium bovifimosum</name>
    <dbReference type="NCBI Taxonomy" id="126998"/>
    <lineage>
        <taxon>Eukaryota</taxon>
        <taxon>Fungi</taxon>
        <taxon>Dikarya</taxon>
        <taxon>Ascomycota</taxon>
        <taxon>Pezizomycotina</taxon>
        <taxon>Eurotiomycetes</taxon>
        <taxon>Eurotiomycetidae</taxon>
        <taxon>Eurotiales</taxon>
        <taxon>Aspergillaceae</taxon>
        <taxon>Penicillium</taxon>
    </lineage>
</organism>
<dbReference type="GO" id="GO:0000781">
    <property type="term" value="C:chromosome, telomeric region"/>
    <property type="evidence" value="ECO:0007669"/>
    <property type="project" value="UniProtKB-SubCell"/>
</dbReference>
<feature type="region of interest" description="Disordered" evidence="9">
    <location>
        <begin position="105"/>
        <end position="125"/>
    </location>
</feature>
<evidence type="ECO:0000256" key="5">
    <source>
        <dbReference type="ARBA" id="ARBA00022895"/>
    </source>
</evidence>
<dbReference type="RefSeq" id="XP_056519766.1">
    <property type="nucleotide sequence ID" value="XM_056666170.1"/>
</dbReference>
<keyword evidence="6" id="KW-0238">DNA-binding</keyword>
<dbReference type="SUPFAM" id="SSF50249">
    <property type="entry name" value="Nucleic acid-binding proteins"/>
    <property type="match status" value="1"/>
</dbReference>
<name>A0A9W9GSQ8_9EURO</name>
<protein>
    <recommendedName>
        <fullName evidence="3">CST complex subunit STN1</fullName>
    </recommendedName>
    <alternativeName>
        <fullName evidence="8">Suppressor of cdc thirteen homolog</fullName>
    </alternativeName>
</protein>
<keyword evidence="5" id="KW-0779">Telomere</keyword>
<dbReference type="PANTHER" id="PTHR13989">
    <property type="entry name" value="REPLICATION PROTEIN A-RELATED"/>
    <property type="match status" value="1"/>
</dbReference>
<evidence type="ECO:0000256" key="3">
    <source>
        <dbReference type="ARBA" id="ARBA00017411"/>
    </source>
</evidence>
<evidence type="ECO:0000256" key="7">
    <source>
        <dbReference type="ARBA" id="ARBA00023242"/>
    </source>
</evidence>
<evidence type="ECO:0000256" key="4">
    <source>
        <dbReference type="ARBA" id="ARBA00022454"/>
    </source>
</evidence>
<feature type="region of interest" description="Disordered" evidence="9">
    <location>
        <begin position="238"/>
        <end position="258"/>
    </location>
</feature>
<dbReference type="Proteomes" id="UP001149079">
    <property type="component" value="Unassembled WGS sequence"/>
</dbReference>
<dbReference type="GO" id="GO:0005634">
    <property type="term" value="C:nucleus"/>
    <property type="evidence" value="ECO:0007669"/>
    <property type="project" value="UniProtKB-SubCell"/>
</dbReference>
<evidence type="ECO:0000313" key="11">
    <source>
        <dbReference type="Proteomes" id="UP001149079"/>
    </source>
</evidence>
<dbReference type="InterPro" id="IPR040260">
    <property type="entry name" value="RFA2-like"/>
</dbReference>
<comment type="caution">
    <text evidence="10">The sequence shown here is derived from an EMBL/GenBank/DDBJ whole genome shotgun (WGS) entry which is preliminary data.</text>
</comment>
<keyword evidence="4" id="KW-0158">Chromosome</keyword>
<evidence type="ECO:0000256" key="1">
    <source>
        <dbReference type="ARBA" id="ARBA00004123"/>
    </source>
</evidence>
<evidence type="ECO:0000256" key="8">
    <source>
        <dbReference type="ARBA" id="ARBA00030039"/>
    </source>
</evidence>
<comment type="subcellular location">
    <subcellularLocation>
        <location evidence="2">Chromosome</location>
        <location evidence="2">Telomere</location>
    </subcellularLocation>
    <subcellularLocation>
        <location evidence="1">Nucleus</location>
    </subcellularLocation>
</comment>
<evidence type="ECO:0000313" key="10">
    <source>
        <dbReference type="EMBL" id="KAJ5129387.1"/>
    </source>
</evidence>
<dbReference type="GeneID" id="81405340"/>
<proteinExistence type="predicted"/>
<reference evidence="10" key="2">
    <citation type="journal article" date="2023" name="IMA Fungus">
        <title>Comparative genomic study of the Penicillium genus elucidates a diverse pangenome and 15 lateral gene transfer events.</title>
        <authorList>
            <person name="Petersen C."/>
            <person name="Sorensen T."/>
            <person name="Nielsen M.R."/>
            <person name="Sondergaard T.E."/>
            <person name="Sorensen J.L."/>
            <person name="Fitzpatrick D.A."/>
            <person name="Frisvad J.C."/>
            <person name="Nielsen K.L."/>
        </authorList>
    </citation>
    <scope>NUCLEOTIDE SEQUENCE</scope>
    <source>
        <strain evidence="10">IBT 22155</strain>
    </source>
</reference>
<dbReference type="Gene3D" id="2.40.50.140">
    <property type="entry name" value="Nucleic acid-binding proteins"/>
    <property type="match status" value="1"/>
</dbReference>
<dbReference type="EMBL" id="JAPQKL010000005">
    <property type="protein sequence ID" value="KAJ5129387.1"/>
    <property type="molecule type" value="Genomic_DNA"/>
</dbReference>